<dbReference type="EMBL" id="JBHUPB010000004">
    <property type="protein sequence ID" value="MFD2966733.1"/>
    <property type="molecule type" value="Genomic_DNA"/>
</dbReference>
<keyword evidence="2" id="KW-1003">Cell membrane</keyword>
<evidence type="ECO:0000256" key="1">
    <source>
        <dbReference type="ARBA" id="ARBA00004651"/>
    </source>
</evidence>
<keyword evidence="5 6" id="KW-0472">Membrane</keyword>
<evidence type="ECO:0000313" key="8">
    <source>
        <dbReference type="Proteomes" id="UP001597525"/>
    </source>
</evidence>
<keyword evidence="3 6" id="KW-0812">Transmembrane</keyword>
<comment type="subcellular location">
    <subcellularLocation>
        <location evidence="1">Cell membrane</location>
        <topology evidence="1">Multi-pass membrane protein</topology>
    </subcellularLocation>
</comment>
<sequence>MLTFLNGAMIITTQRYLSFYLGAGDTTVLNKIFNTSVFIHFIISVFIVVVLELLSLFLFDGFLNIPSSKNVDASWCFHLMVASTFFTINAVPYDSLINAKEDMLFDSINGLVETFLKFLAACSISYFSNNRLIVYSLLIVGITILVRISKSVWCKIKYKESGVSVVFLKERFLFKEMLSYASWNLFGSLCYVASSQGIAVVLNRFLGVGINGTYAIAQQMNSQLQSFSVIIGKALNPQIVKSEGAKDRNRMIKLALLSSKSSAILLLFIIIPLIAEINGILNIWLKTVPPQTAAFCTIILINALVNQMSTGLKASVQATGQVKLYQSVVGTTIMLIVPLAYILLSMGYSAFHILICMTMIELFSLVLRVIICNKKVGISYGLFLNEVFFRVVLVAIPPIVSIYLFTQNILFTDYRILYTAFINGIVLIVSIMVFGLKKEERDFMMSMLKGNRLKKIKVSI</sequence>
<name>A0ABW6BE71_9SPHI</name>
<comment type="caution">
    <text evidence="7">The sequence shown here is derived from an EMBL/GenBank/DDBJ whole genome shotgun (WGS) entry which is preliminary data.</text>
</comment>
<feature type="transmembrane region" description="Helical" evidence="6">
    <location>
        <begin position="263"/>
        <end position="285"/>
    </location>
</feature>
<feature type="transmembrane region" description="Helical" evidence="6">
    <location>
        <begin position="37"/>
        <end position="59"/>
    </location>
</feature>
<gene>
    <name evidence="7" type="ORF">ACFS7Y_05020</name>
</gene>
<evidence type="ECO:0008006" key="9">
    <source>
        <dbReference type="Google" id="ProtNLM"/>
    </source>
</evidence>
<keyword evidence="4 6" id="KW-1133">Transmembrane helix</keyword>
<feature type="transmembrane region" description="Helical" evidence="6">
    <location>
        <begin position="132"/>
        <end position="149"/>
    </location>
</feature>
<feature type="transmembrane region" description="Helical" evidence="6">
    <location>
        <begin position="324"/>
        <end position="344"/>
    </location>
</feature>
<dbReference type="RefSeq" id="WP_320182434.1">
    <property type="nucleotide sequence ID" value="NZ_CP138332.1"/>
</dbReference>
<organism evidence="7 8">
    <name type="scientific">Sphingobacterium bambusae</name>
    <dbReference type="NCBI Taxonomy" id="662858"/>
    <lineage>
        <taxon>Bacteria</taxon>
        <taxon>Pseudomonadati</taxon>
        <taxon>Bacteroidota</taxon>
        <taxon>Sphingobacteriia</taxon>
        <taxon>Sphingobacteriales</taxon>
        <taxon>Sphingobacteriaceae</taxon>
        <taxon>Sphingobacterium</taxon>
    </lineage>
</organism>
<dbReference type="PANTHER" id="PTHR30250">
    <property type="entry name" value="PST FAMILY PREDICTED COLANIC ACID TRANSPORTER"/>
    <property type="match status" value="1"/>
</dbReference>
<evidence type="ECO:0000256" key="4">
    <source>
        <dbReference type="ARBA" id="ARBA00022989"/>
    </source>
</evidence>
<protein>
    <recommendedName>
        <fullName evidence="9">Polysaccharide biosynthesis protein</fullName>
    </recommendedName>
</protein>
<evidence type="ECO:0000313" key="7">
    <source>
        <dbReference type="EMBL" id="MFD2966733.1"/>
    </source>
</evidence>
<evidence type="ECO:0000256" key="2">
    <source>
        <dbReference type="ARBA" id="ARBA00022475"/>
    </source>
</evidence>
<feature type="transmembrane region" description="Helical" evidence="6">
    <location>
        <begin position="350"/>
        <end position="371"/>
    </location>
</feature>
<reference evidence="8" key="1">
    <citation type="journal article" date="2019" name="Int. J. Syst. Evol. Microbiol.">
        <title>The Global Catalogue of Microorganisms (GCM) 10K type strain sequencing project: providing services to taxonomists for standard genome sequencing and annotation.</title>
        <authorList>
            <consortium name="The Broad Institute Genomics Platform"/>
            <consortium name="The Broad Institute Genome Sequencing Center for Infectious Disease"/>
            <person name="Wu L."/>
            <person name="Ma J."/>
        </authorList>
    </citation>
    <scope>NUCLEOTIDE SEQUENCE [LARGE SCALE GENOMIC DNA]</scope>
    <source>
        <strain evidence="8">KCTC 22814</strain>
    </source>
</reference>
<evidence type="ECO:0000256" key="5">
    <source>
        <dbReference type="ARBA" id="ARBA00023136"/>
    </source>
</evidence>
<feature type="transmembrane region" description="Helical" evidence="6">
    <location>
        <begin position="291"/>
        <end position="312"/>
    </location>
</feature>
<feature type="transmembrane region" description="Helical" evidence="6">
    <location>
        <begin position="416"/>
        <end position="436"/>
    </location>
</feature>
<keyword evidence="8" id="KW-1185">Reference proteome</keyword>
<dbReference type="PANTHER" id="PTHR30250:SF26">
    <property type="entry name" value="PSMA PROTEIN"/>
    <property type="match status" value="1"/>
</dbReference>
<feature type="transmembrane region" description="Helical" evidence="6">
    <location>
        <begin position="383"/>
        <end position="404"/>
    </location>
</feature>
<feature type="transmembrane region" description="Helical" evidence="6">
    <location>
        <begin position="71"/>
        <end position="91"/>
    </location>
</feature>
<dbReference type="Proteomes" id="UP001597525">
    <property type="component" value="Unassembled WGS sequence"/>
</dbReference>
<accession>A0ABW6BE71</accession>
<dbReference type="InterPro" id="IPR050833">
    <property type="entry name" value="Poly_Biosynth_Transport"/>
</dbReference>
<evidence type="ECO:0000256" key="6">
    <source>
        <dbReference type="SAM" id="Phobius"/>
    </source>
</evidence>
<feature type="transmembrane region" description="Helical" evidence="6">
    <location>
        <begin position="103"/>
        <end position="126"/>
    </location>
</feature>
<evidence type="ECO:0000256" key="3">
    <source>
        <dbReference type="ARBA" id="ARBA00022692"/>
    </source>
</evidence>
<proteinExistence type="predicted"/>